<dbReference type="Proteomes" id="UP000050794">
    <property type="component" value="Unassembled WGS sequence"/>
</dbReference>
<dbReference type="WBParaSite" id="TCNE_0000598901-mRNA-1">
    <property type="protein sequence ID" value="TCNE_0000598901-mRNA-1"/>
    <property type="gene ID" value="TCNE_0000598901"/>
</dbReference>
<keyword evidence="2" id="KW-1185">Reference proteome</keyword>
<dbReference type="AlphaFoldDB" id="A0A183UBW9"/>
<gene>
    <name evidence="1" type="ORF">TCNE_LOCUS5989</name>
</gene>
<reference evidence="1 2" key="2">
    <citation type="submission" date="2018-11" db="EMBL/GenBank/DDBJ databases">
        <authorList>
            <consortium name="Pathogen Informatics"/>
        </authorList>
    </citation>
    <scope>NUCLEOTIDE SEQUENCE [LARGE SCALE GENOMIC DNA]</scope>
</reference>
<evidence type="ECO:0000313" key="3">
    <source>
        <dbReference type="WBParaSite" id="TCNE_0000598901-mRNA-1"/>
    </source>
</evidence>
<name>A0A183UBW9_TOXCA</name>
<dbReference type="InterPro" id="IPR014752">
    <property type="entry name" value="Arrestin-like_C"/>
</dbReference>
<dbReference type="Gene3D" id="2.60.40.640">
    <property type="match status" value="1"/>
</dbReference>
<proteinExistence type="predicted"/>
<organism evidence="2 3">
    <name type="scientific">Toxocara canis</name>
    <name type="common">Canine roundworm</name>
    <dbReference type="NCBI Taxonomy" id="6265"/>
    <lineage>
        <taxon>Eukaryota</taxon>
        <taxon>Metazoa</taxon>
        <taxon>Ecdysozoa</taxon>
        <taxon>Nematoda</taxon>
        <taxon>Chromadorea</taxon>
        <taxon>Rhabditida</taxon>
        <taxon>Spirurina</taxon>
        <taxon>Ascaridomorpha</taxon>
        <taxon>Ascaridoidea</taxon>
        <taxon>Toxocaridae</taxon>
        <taxon>Toxocara</taxon>
    </lineage>
</organism>
<protein>
    <submittedName>
        <fullName evidence="3">Arrestin_N domain-containing protein</fullName>
    </submittedName>
</protein>
<reference evidence="3" key="1">
    <citation type="submission" date="2016-06" db="UniProtKB">
        <authorList>
            <consortium name="WormBaseParasite"/>
        </authorList>
    </citation>
    <scope>IDENTIFICATION</scope>
</reference>
<dbReference type="EMBL" id="UYWY01019420">
    <property type="protein sequence ID" value="VDM37262.1"/>
    <property type="molecule type" value="Genomic_DNA"/>
</dbReference>
<accession>A0A183UBW9</accession>
<evidence type="ECO:0000313" key="2">
    <source>
        <dbReference type="Proteomes" id="UP000050794"/>
    </source>
</evidence>
<sequence length="406" mass="45607">MPSLCDALVAENTICDPFTVVVEFDFIHSASIASLVGHFEGIVRTAFSSQQELRPLSAIRLDFDPLLQQWRSASGKLRAPAGHYTHESRVAIRNGSPGTLFAKNGAVEYAVTVRVSLRINGRFGQSEVLQMRPVIVVPIVDVSRCLAFRAPVRIQKTFRKKIRRHWRAMNGLNKTRDRKLNLESVEHASYLSVRRHAISARERILVRGEIINEHPSNSVKGGLVELVMLIRCRCKSNERTSATTVAHFAIDAVPLQSISSFEHTLQVPMDAFPTFLHDDFLMQCSYHLSVSVHECLPIEIPLIIGTGKPTTPINRTYHAIMGPQHDSPQTNEYRRPAPSQLPPFFPPPPPPYAFVHYGAIPNATMFVPSYIRYGNAPLPQFFSKANYHNTHTGYEGQSVLRIEEIE</sequence>
<evidence type="ECO:0000313" key="1">
    <source>
        <dbReference type="EMBL" id="VDM37262.1"/>
    </source>
</evidence>